<keyword evidence="3" id="KW-1185">Reference proteome</keyword>
<proteinExistence type="predicted"/>
<evidence type="ECO:0000313" key="3">
    <source>
        <dbReference type="Proteomes" id="UP000193427"/>
    </source>
</evidence>
<dbReference type="STRING" id="946333.A4W93_16785"/>
<accession>A0A1W6LAV9</accession>
<sequence length="187" mass="19405">MKFLLDLDGRGSPAHANPPVDPLPVADEVRPGPVPPRGRRREPVDVPVLLQAVAAPAGTPQPCWFTVDSAGADTLVVPAGARVRGDCHAESVHVHGEVLGRVRATQGLLLVAPGARVRGGVEGHGPVVIAGLVQAARGHDAVVAHGRLDLACSARVVGAVCHEVVAIYDGARVTGVLRALDRRHRGR</sequence>
<organism evidence="2 3">
    <name type="scientific">Piscinibacter gummiphilus</name>
    <dbReference type="NCBI Taxonomy" id="946333"/>
    <lineage>
        <taxon>Bacteria</taxon>
        <taxon>Pseudomonadati</taxon>
        <taxon>Pseudomonadota</taxon>
        <taxon>Betaproteobacteria</taxon>
        <taxon>Burkholderiales</taxon>
        <taxon>Sphaerotilaceae</taxon>
        <taxon>Piscinibacter</taxon>
    </lineage>
</organism>
<evidence type="ECO:0000256" key="1">
    <source>
        <dbReference type="SAM" id="MobiDB-lite"/>
    </source>
</evidence>
<dbReference type="InterPro" id="IPR007607">
    <property type="entry name" value="BacA/B"/>
</dbReference>
<dbReference type="KEGG" id="rgu:A4W93_16785"/>
<dbReference type="Proteomes" id="UP000193427">
    <property type="component" value="Chromosome"/>
</dbReference>
<protein>
    <submittedName>
        <fullName evidence="2">Uncharacterized protein</fullName>
    </submittedName>
</protein>
<dbReference type="AlphaFoldDB" id="A0A1W6LAV9"/>
<dbReference type="RefSeq" id="WP_085751707.1">
    <property type="nucleotide sequence ID" value="NZ_BSPR01000013.1"/>
</dbReference>
<reference evidence="2 3" key="1">
    <citation type="submission" date="2016-04" db="EMBL/GenBank/DDBJ databases">
        <title>Complete genome sequence of natural rubber-degrading, novel Gram-negative bacterium, Rhizobacter gummiphilus strain NS21.</title>
        <authorList>
            <person name="Tabata M."/>
            <person name="Kasai D."/>
            <person name="Fukuda M."/>
        </authorList>
    </citation>
    <scope>NUCLEOTIDE SEQUENCE [LARGE SCALE GENOMIC DNA]</scope>
    <source>
        <strain evidence="2 3">NS21</strain>
    </source>
</reference>
<evidence type="ECO:0000313" key="2">
    <source>
        <dbReference type="EMBL" id="ARN21421.1"/>
    </source>
</evidence>
<dbReference type="OrthoDB" id="10005421at2"/>
<dbReference type="EMBL" id="CP015118">
    <property type="protein sequence ID" value="ARN21421.1"/>
    <property type="molecule type" value="Genomic_DNA"/>
</dbReference>
<gene>
    <name evidence="2" type="ORF">A4W93_16785</name>
</gene>
<feature type="region of interest" description="Disordered" evidence="1">
    <location>
        <begin position="7"/>
        <end position="41"/>
    </location>
</feature>
<dbReference type="Pfam" id="PF04519">
    <property type="entry name" value="Bactofilin"/>
    <property type="match status" value="1"/>
</dbReference>
<name>A0A1W6LAV9_9BURK</name>